<accession>A0A0B7FYU0</accession>
<gene>
    <name evidence="1" type="ORF">RSOLAG1IB_10020</name>
</gene>
<evidence type="ECO:0000313" key="1">
    <source>
        <dbReference type="EMBL" id="CEL61428.1"/>
    </source>
</evidence>
<dbReference type="Proteomes" id="UP000059188">
    <property type="component" value="Unassembled WGS sequence"/>
</dbReference>
<dbReference type="AlphaFoldDB" id="A0A0B7FYU0"/>
<dbReference type="EMBL" id="LN679155">
    <property type="protein sequence ID" value="CEL61428.1"/>
    <property type="molecule type" value="Genomic_DNA"/>
</dbReference>
<sequence length="88" mass="10414">MARSQEYAILVLLESTAGATQVLRHRREHLRGIAQSFGMNRQMTAIVRTRKMKMKMKTEKRRKKKHDHAPKSLTFGHLAVLLWRCKWE</sequence>
<name>A0A0B7FYU0_THACB</name>
<keyword evidence="2" id="KW-1185">Reference proteome</keyword>
<proteinExistence type="predicted"/>
<protein>
    <submittedName>
        <fullName evidence="1">Uncharacterized protein</fullName>
    </submittedName>
</protein>
<evidence type="ECO:0000313" key="2">
    <source>
        <dbReference type="Proteomes" id="UP000059188"/>
    </source>
</evidence>
<reference evidence="1 2" key="1">
    <citation type="submission" date="2014-11" db="EMBL/GenBank/DDBJ databases">
        <authorList>
            <person name="Wibberg Daniel"/>
        </authorList>
    </citation>
    <scope>NUCLEOTIDE SEQUENCE [LARGE SCALE GENOMIC DNA]</scope>
    <source>
        <strain evidence="1">Rhizoctonia solani AG1-IB 7/3/14</strain>
    </source>
</reference>
<organism evidence="1 2">
    <name type="scientific">Thanatephorus cucumeris (strain AG1-IB / isolate 7/3/14)</name>
    <name type="common">Lettuce bottom rot fungus</name>
    <name type="synonym">Rhizoctonia solani</name>
    <dbReference type="NCBI Taxonomy" id="1108050"/>
    <lineage>
        <taxon>Eukaryota</taxon>
        <taxon>Fungi</taxon>
        <taxon>Dikarya</taxon>
        <taxon>Basidiomycota</taxon>
        <taxon>Agaricomycotina</taxon>
        <taxon>Agaricomycetes</taxon>
        <taxon>Cantharellales</taxon>
        <taxon>Ceratobasidiaceae</taxon>
        <taxon>Rhizoctonia</taxon>
        <taxon>Rhizoctonia solani AG-1</taxon>
    </lineage>
</organism>